<evidence type="ECO:0000256" key="1">
    <source>
        <dbReference type="ARBA" id="ARBA00022441"/>
    </source>
</evidence>
<dbReference type="InterPro" id="IPR015915">
    <property type="entry name" value="Kelch-typ_b-propeller"/>
</dbReference>
<keyword evidence="1" id="KW-0880">Kelch repeat</keyword>
<dbReference type="InterPro" id="IPR011705">
    <property type="entry name" value="BACK"/>
</dbReference>
<dbReference type="SMART" id="SM00225">
    <property type="entry name" value="BTB"/>
    <property type="match status" value="1"/>
</dbReference>
<protein>
    <recommendedName>
        <fullName evidence="3">BTB domain-containing protein</fullName>
    </recommendedName>
</protein>
<comment type="caution">
    <text evidence="4">The sequence shown here is derived from an EMBL/GenBank/DDBJ whole genome shotgun (WGS) entry which is preliminary data.</text>
</comment>
<gene>
    <name evidence="4" type="ORF">EDS130_LOCUS15195</name>
</gene>
<sequence>MDSTPISSTIDQNQNEINSCTTIDMLKDCSSSNNKLIKTSDKHAKLLLENLNLLRQQKQLCDVILIIGQNQIYAHRAILSACSPYFKAMFPGDLIQSQQMEITIHDIDYCAMDLLINYCYTSRIIVDEQNVQILLPAASILRIDEVQLTCCEFLHKRLNPNNCLSIRAFAEKNACQELLNLADRYTQQHFLNVKESEEFLFLPVNQLIDILSNDELNIASEEDVFLCVMKWVSYNVEQRKEYLSKIFEHIRFPLMSARFLVNRVSSDPLIKADQRCRDLVDEAKDYLLLPHDRLNMQGPRTKRRKPVKSCEVLFAVGGWCSGDAIASVEMFDSETNQWKSVASMSKRRCGVGVGVLNNLLYAVGGHDGVSYLNSVERFDPQTNQWSNDIAPTSSCRTSVGVAVLDDYVFAVGGQDGISCLNLVEKYDPTMQRWTRVASMSTKRLGVAVAVLDGYLYAIGGSDGQSPLNTVERYDSKTNKWISVAPMLTRRKHLGCAVYNGFIYAVGGRDDTTELSTAEKYNPKTNQWTYIISMNSRRSGVGLAVVNNNLMAIGGFDGTSYLKSVELYDHESNCWKMQGGMSYRRLGGGVGVLKVQQYDLIFSDTINPNSSLDDVKNHSLSQLVDL</sequence>
<dbReference type="Gene3D" id="3.30.710.10">
    <property type="entry name" value="Potassium Channel Kv1.1, Chain A"/>
    <property type="match status" value="1"/>
</dbReference>
<dbReference type="Proteomes" id="UP000663852">
    <property type="component" value="Unassembled WGS sequence"/>
</dbReference>
<dbReference type="InterPro" id="IPR000210">
    <property type="entry name" value="BTB/POZ_dom"/>
</dbReference>
<dbReference type="PANTHER" id="PTHR45632:SF17">
    <property type="entry name" value="KELCH-LIKE PROTEIN 31"/>
    <property type="match status" value="1"/>
</dbReference>
<dbReference type="SMART" id="SM00612">
    <property type="entry name" value="Kelch"/>
    <property type="match status" value="6"/>
</dbReference>
<evidence type="ECO:0000313" key="4">
    <source>
        <dbReference type="EMBL" id="CAF1007157.1"/>
    </source>
</evidence>
<dbReference type="PROSITE" id="PS50097">
    <property type="entry name" value="BTB"/>
    <property type="match status" value="1"/>
</dbReference>
<dbReference type="Pfam" id="PF00651">
    <property type="entry name" value="BTB"/>
    <property type="match status" value="1"/>
</dbReference>
<dbReference type="InterPro" id="IPR011333">
    <property type="entry name" value="SKP1/BTB/POZ_sf"/>
</dbReference>
<evidence type="ECO:0000259" key="3">
    <source>
        <dbReference type="PROSITE" id="PS50097"/>
    </source>
</evidence>
<feature type="domain" description="BTB" evidence="3">
    <location>
        <begin position="61"/>
        <end position="128"/>
    </location>
</feature>
<accession>A0A814HC83</accession>
<dbReference type="InterPro" id="IPR017096">
    <property type="entry name" value="BTB-kelch_protein"/>
</dbReference>
<dbReference type="FunFam" id="3.30.710.10:FF:000001">
    <property type="entry name" value="Kelch-like family member 20"/>
    <property type="match status" value="1"/>
</dbReference>
<dbReference type="Pfam" id="PF07707">
    <property type="entry name" value="BACK"/>
    <property type="match status" value="1"/>
</dbReference>
<dbReference type="FunFam" id="1.25.40.420:FF:000001">
    <property type="entry name" value="Kelch-like family member 12"/>
    <property type="match status" value="1"/>
</dbReference>
<dbReference type="PIRSF" id="PIRSF037037">
    <property type="entry name" value="Kelch-like_protein_gigaxonin"/>
    <property type="match status" value="1"/>
</dbReference>
<dbReference type="PRINTS" id="PR00501">
    <property type="entry name" value="KELCHREPEAT"/>
</dbReference>
<reference evidence="4" key="1">
    <citation type="submission" date="2021-02" db="EMBL/GenBank/DDBJ databases">
        <authorList>
            <person name="Nowell W R."/>
        </authorList>
    </citation>
    <scope>NUCLEOTIDE SEQUENCE</scope>
</reference>
<keyword evidence="2" id="KW-0677">Repeat</keyword>
<evidence type="ECO:0000313" key="5">
    <source>
        <dbReference type="Proteomes" id="UP000663852"/>
    </source>
</evidence>
<name>A0A814HC83_ADIRI</name>
<dbReference type="InterPro" id="IPR006652">
    <property type="entry name" value="Kelch_1"/>
</dbReference>
<organism evidence="4 5">
    <name type="scientific">Adineta ricciae</name>
    <name type="common">Rotifer</name>
    <dbReference type="NCBI Taxonomy" id="249248"/>
    <lineage>
        <taxon>Eukaryota</taxon>
        <taxon>Metazoa</taxon>
        <taxon>Spiralia</taxon>
        <taxon>Gnathifera</taxon>
        <taxon>Rotifera</taxon>
        <taxon>Eurotatoria</taxon>
        <taxon>Bdelloidea</taxon>
        <taxon>Adinetida</taxon>
        <taxon>Adinetidae</taxon>
        <taxon>Adineta</taxon>
    </lineage>
</organism>
<proteinExistence type="predicted"/>
<dbReference type="OrthoDB" id="45365at2759"/>
<dbReference type="EMBL" id="CAJNOJ010000063">
    <property type="protein sequence ID" value="CAF1007157.1"/>
    <property type="molecule type" value="Genomic_DNA"/>
</dbReference>
<dbReference type="PANTHER" id="PTHR45632">
    <property type="entry name" value="LD33804P"/>
    <property type="match status" value="1"/>
</dbReference>
<dbReference type="SUPFAM" id="SSF117281">
    <property type="entry name" value="Kelch motif"/>
    <property type="match status" value="1"/>
</dbReference>
<dbReference type="Gene3D" id="2.120.10.80">
    <property type="entry name" value="Kelch-type beta propeller"/>
    <property type="match status" value="1"/>
</dbReference>
<dbReference type="Pfam" id="PF01344">
    <property type="entry name" value="Kelch_1"/>
    <property type="match status" value="6"/>
</dbReference>
<dbReference type="Gene3D" id="1.25.40.420">
    <property type="match status" value="1"/>
</dbReference>
<evidence type="ECO:0000256" key="2">
    <source>
        <dbReference type="ARBA" id="ARBA00022737"/>
    </source>
</evidence>
<dbReference type="AlphaFoldDB" id="A0A814HC83"/>
<dbReference type="SUPFAM" id="SSF54695">
    <property type="entry name" value="POZ domain"/>
    <property type="match status" value="1"/>
</dbReference>
<dbReference type="SMART" id="SM00875">
    <property type="entry name" value="BACK"/>
    <property type="match status" value="1"/>
</dbReference>